<dbReference type="InterPro" id="IPR008092">
    <property type="entry name" value="Ribosomal_mS29_met"/>
</dbReference>
<evidence type="ECO:0000256" key="7">
    <source>
        <dbReference type="ARBA" id="ARBA00035140"/>
    </source>
</evidence>
<keyword evidence="8" id="KW-1185">Reference proteome</keyword>
<dbReference type="GO" id="GO:0006915">
    <property type="term" value="P:apoptotic process"/>
    <property type="evidence" value="ECO:0007669"/>
    <property type="project" value="InterPro"/>
</dbReference>
<dbReference type="AlphaFoldDB" id="A0A1W4X4E1"/>
<accession>A0A1W4X4E1</accession>
<dbReference type="GO" id="GO:0003735">
    <property type="term" value="F:structural constituent of ribosome"/>
    <property type="evidence" value="ECO:0007669"/>
    <property type="project" value="TreeGrafter"/>
</dbReference>
<dbReference type="FunCoup" id="A0A1W4X4E1">
    <property type="interactions" value="1689"/>
</dbReference>
<gene>
    <name evidence="9" type="primary">LOC108738322</name>
</gene>
<proteinExistence type="inferred from homology"/>
<dbReference type="PANTHER" id="PTHR12810">
    <property type="entry name" value="MITOCHONDRIAL 28S RIBOSOMAL PROTEIN S29"/>
    <property type="match status" value="1"/>
</dbReference>
<sequence length="387" mass="44449">MFKKPRYIFRYNKNPKSLITSFQCLTTAALPTERIDSFRCVINNPLEQNEGHIGQFYRVPEDVVSKLFSQGGLPKSFRIQTKTFAETCLMIRKPSIDIINCIKNLDFSKPVPRFVLYGQKGVGKSLSLAHIVHYGYEAGFLLVHIPWLGEWMRRPKDSSPSETKEGYTNINLDIASWLVHFKNQNSLLLEKANLKTTQTYKWTKREETVANSNLMDLVDHGINRIKFASDCVLALLNEIKQLSKSGKCKTLVAIDGFNAFFYPETRIRTEKKEIVHPHNVSVTEGFLSLTRFDWKNAVAVLIVDELAIAEKDQTSYFPRYLLGKDGFEHLDPFIPVLVNGYSNKEFLSCMNYYRERRWVQPLPGLDDELSVISSSNPYKLMQLCAPL</sequence>
<evidence type="ECO:0000256" key="4">
    <source>
        <dbReference type="ARBA" id="ARBA00022980"/>
    </source>
</evidence>
<evidence type="ECO:0000256" key="3">
    <source>
        <dbReference type="ARBA" id="ARBA00022946"/>
    </source>
</evidence>
<keyword evidence="4 9" id="KW-0689">Ribosomal protein</keyword>
<dbReference type="InParanoid" id="A0A1W4X4E1"/>
<organism evidence="8 9">
    <name type="scientific">Agrilus planipennis</name>
    <name type="common">Emerald ash borer</name>
    <name type="synonym">Agrilus marcopoli</name>
    <dbReference type="NCBI Taxonomy" id="224129"/>
    <lineage>
        <taxon>Eukaryota</taxon>
        <taxon>Metazoa</taxon>
        <taxon>Ecdysozoa</taxon>
        <taxon>Arthropoda</taxon>
        <taxon>Hexapoda</taxon>
        <taxon>Insecta</taxon>
        <taxon>Pterygota</taxon>
        <taxon>Neoptera</taxon>
        <taxon>Endopterygota</taxon>
        <taxon>Coleoptera</taxon>
        <taxon>Polyphaga</taxon>
        <taxon>Elateriformia</taxon>
        <taxon>Buprestoidea</taxon>
        <taxon>Buprestidae</taxon>
        <taxon>Agrilinae</taxon>
        <taxon>Agrilus</taxon>
    </lineage>
</organism>
<dbReference type="InterPro" id="IPR019368">
    <property type="entry name" value="Ribosomal_mS29"/>
</dbReference>
<dbReference type="Pfam" id="PF10236">
    <property type="entry name" value="DAP3"/>
    <property type="match status" value="1"/>
</dbReference>
<dbReference type="GO" id="GO:0005763">
    <property type="term" value="C:mitochondrial small ribosomal subunit"/>
    <property type="evidence" value="ECO:0007669"/>
    <property type="project" value="TreeGrafter"/>
</dbReference>
<dbReference type="CTD" id="37563"/>
<protein>
    <recommendedName>
        <fullName evidence="7">Small ribosomal subunit protein mS29</fullName>
    </recommendedName>
</protein>
<evidence type="ECO:0000313" key="9">
    <source>
        <dbReference type="RefSeq" id="XP_018327200.1"/>
    </source>
</evidence>
<evidence type="ECO:0000256" key="6">
    <source>
        <dbReference type="ARBA" id="ARBA00023274"/>
    </source>
</evidence>
<dbReference type="RefSeq" id="XP_018327200.1">
    <property type="nucleotide sequence ID" value="XM_018471698.2"/>
</dbReference>
<dbReference type="PANTHER" id="PTHR12810:SF0">
    <property type="entry name" value="SMALL RIBOSOMAL SUBUNIT PROTEIN MS29"/>
    <property type="match status" value="1"/>
</dbReference>
<evidence type="ECO:0000256" key="5">
    <source>
        <dbReference type="ARBA" id="ARBA00023128"/>
    </source>
</evidence>
<keyword evidence="3" id="KW-0809">Transit peptide</keyword>
<comment type="subcellular location">
    <subcellularLocation>
        <location evidence="1">Mitochondrion</location>
    </subcellularLocation>
</comment>
<keyword evidence="6" id="KW-0687">Ribonucleoprotein</keyword>
<dbReference type="OrthoDB" id="274828at2759"/>
<keyword evidence="5" id="KW-0496">Mitochondrion</keyword>
<comment type="similarity">
    <text evidence="2">Belongs to the mitochondrion-specific ribosomal protein mS29 family.</text>
</comment>
<reference evidence="9" key="1">
    <citation type="submission" date="2025-08" db="UniProtKB">
        <authorList>
            <consortium name="RefSeq"/>
        </authorList>
    </citation>
    <scope>IDENTIFICATION</scope>
    <source>
        <tissue evidence="9">Entire body</tissue>
    </source>
</reference>
<dbReference type="STRING" id="224129.A0A1W4X4E1"/>
<evidence type="ECO:0000256" key="1">
    <source>
        <dbReference type="ARBA" id="ARBA00004173"/>
    </source>
</evidence>
<name>A0A1W4X4E1_AGRPL</name>
<dbReference type="GeneID" id="108738322"/>
<evidence type="ECO:0000313" key="8">
    <source>
        <dbReference type="Proteomes" id="UP000192223"/>
    </source>
</evidence>
<dbReference type="PRINTS" id="PR01716">
    <property type="entry name" value="DEATHASSOCP3"/>
</dbReference>
<dbReference type="Proteomes" id="UP000192223">
    <property type="component" value="Unplaced"/>
</dbReference>
<dbReference type="KEGG" id="apln:108738322"/>
<evidence type="ECO:0000256" key="2">
    <source>
        <dbReference type="ARBA" id="ARBA00009863"/>
    </source>
</evidence>